<dbReference type="Gene3D" id="1.20.272.10">
    <property type="match status" value="1"/>
</dbReference>
<dbReference type="GO" id="GO:0003677">
    <property type="term" value="F:DNA binding"/>
    <property type="evidence" value="ECO:0007669"/>
    <property type="project" value="InterPro"/>
</dbReference>
<evidence type="ECO:0000259" key="10">
    <source>
        <dbReference type="Pfam" id="PF21694"/>
    </source>
</evidence>
<evidence type="ECO:0000256" key="7">
    <source>
        <dbReference type="ARBA" id="ARBA00034754"/>
    </source>
</evidence>
<dbReference type="InterPro" id="IPR010372">
    <property type="entry name" value="DNA_pol3_delta_N"/>
</dbReference>
<organism evidence="11 12">
    <name type="scientific">Pelovirga terrestris</name>
    <dbReference type="NCBI Taxonomy" id="2771352"/>
    <lineage>
        <taxon>Bacteria</taxon>
        <taxon>Pseudomonadati</taxon>
        <taxon>Thermodesulfobacteriota</taxon>
        <taxon>Desulfuromonadia</taxon>
        <taxon>Geobacterales</taxon>
        <taxon>Geobacteraceae</taxon>
        <taxon>Pelovirga</taxon>
    </lineage>
</organism>
<dbReference type="Gene3D" id="1.10.8.60">
    <property type="match status" value="1"/>
</dbReference>
<dbReference type="SUPFAM" id="SSF48019">
    <property type="entry name" value="post-AAA+ oligomerization domain-like"/>
    <property type="match status" value="1"/>
</dbReference>
<evidence type="ECO:0000256" key="2">
    <source>
        <dbReference type="ARBA" id="ARBA00017703"/>
    </source>
</evidence>
<dbReference type="PANTHER" id="PTHR34388:SF1">
    <property type="entry name" value="DNA POLYMERASE III SUBUNIT DELTA"/>
    <property type="match status" value="1"/>
</dbReference>
<reference evidence="11" key="1">
    <citation type="submission" date="2020-09" db="EMBL/GenBank/DDBJ databases">
        <title>Pelobacter alkaliphilus sp. nov., a novel anaerobic arsenate-reducing bacterium from terrestrial mud volcano.</title>
        <authorList>
            <person name="Khomyakova M.A."/>
            <person name="Merkel A.Y."/>
            <person name="Slobodkin A.I."/>
        </authorList>
    </citation>
    <scope>NUCLEOTIDE SEQUENCE</scope>
    <source>
        <strain evidence="11">M08fum</strain>
    </source>
</reference>
<dbReference type="InterPro" id="IPR008921">
    <property type="entry name" value="DNA_pol3_clamp-load_cplx_C"/>
</dbReference>
<proteinExistence type="inferred from homology"/>
<dbReference type="GO" id="GO:0006261">
    <property type="term" value="P:DNA-templated DNA replication"/>
    <property type="evidence" value="ECO:0007669"/>
    <property type="project" value="TreeGrafter"/>
</dbReference>
<keyword evidence="12" id="KW-1185">Reference proteome</keyword>
<evidence type="ECO:0000313" key="11">
    <source>
        <dbReference type="EMBL" id="MBD1399588.1"/>
    </source>
</evidence>
<dbReference type="AlphaFoldDB" id="A0A8J6QWD5"/>
<evidence type="ECO:0000313" key="12">
    <source>
        <dbReference type="Proteomes" id="UP000632828"/>
    </source>
</evidence>
<dbReference type="RefSeq" id="WP_191153860.1">
    <property type="nucleotide sequence ID" value="NZ_JACWUN010000002.1"/>
</dbReference>
<sequence>MRLEDFYRQLEVEPPALILLYGEEDYLLNQAHQRIRSAIFGTTRDDFNDHQFHAKSARVEEILDAASTYPVFASRKLVTVKDVQLLAAADQDKFSAYLEHPLEQTCLLMIADKIDSRRKFFQLFKKKGVVLKFDPLTDRELPDVVRRAMQQRGISISRDGLDLFCSLVSNSLHEIEGELDKLVLYLGSRRDIGVDDVEAIISRGRSENVFVLGEAIAKGDLVRALTLVRRFAAASEPPLLVLNLITGHYRLLWKIRALDNQRCAAAEIARQVARPPFVVQRLLEQARRFSRRHFMAAYALFIETDLAMKSSGGDAGALLELMVIRLMRDK</sequence>
<dbReference type="Pfam" id="PF06144">
    <property type="entry name" value="DNA_pol3_delta"/>
    <property type="match status" value="1"/>
</dbReference>
<evidence type="ECO:0000256" key="4">
    <source>
        <dbReference type="ARBA" id="ARBA00022695"/>
    </source>
</evidence>
<dbReference type="Proteomes" id="UP000632828">
    <property type="component" value="Unassembled WGS sequence"/>
</dbReference>
<feature type="domain" description="DNA polymerase III delta N-terminal" evidence="9">
    <location>
        <begin position="19"/>
        <end position="132"/>
    </location>
</feature>
<dbReference type="GO" id="GO:0003887">
    <property type="term" value="F:DNA-directed DNA polymerase activity"/>
    <property type="evidence" value="ECO:0007669"/>
    <property type="project" value="UniProtKB-KW"/>
</dbReference>
<dbReference type="Pfam" id="PF21694">
    <property type="entry name" value="DNA_pol3_delta_C"/>
    <property type="match status" value="1"/>
</dbReference>
<feature type="domain" description="DNA polymerase III delta subunit-like C-terminal" evidence="10">
    <location>
        <begin position="207"/>
        <end position="325"/>
    </location>
</feature>
<keyword evidence="5" id="KW-0235">DNA replication</keyword>
<dbReference type="EC" id="2.7.7.7" evidence="1"/>
<dbReference type="InterPro" id="IPR005790">
    <property type="entry name" value="DNA_polIII_delta"/>
</dbReference>
<dbReference type="SUPFAM" id="SSF52540">
    <property type="entry name" value="P-loop containing nucleoside triphosphate hydrolases"/>
    <property type="match status" value="1"/>
</dbReference>
<keyword evidence="3 11" id="KW-0808">Transferase</keyword>
<evidence type="ECO:0000256" key="3">
    <source>
        <dbReference type="ARBA" id="ARBA00022679"/>
    </source>
</evidence>
<dbReference type="EMBL" id="JACWUN010000002">
    <property type="protein sequence ID" value="MBD1399588.1"/>
    <property type="molecule type" value="Genomic_DNA"/>
</dbReference>
<comment type="catalytic activity">
    <reaction evidence="8">
        <text>DNA(n) + a 2'-deoxyribonucleoside 5'-triphosphate = DNA(n+1) + diphosphate</text>
        <dbReference type="Rhea" id="RHEA:22508"/>
        <dbReference type="Rhea" id="RHEA-COMP:17339"/>
        <dbReference type="Rhea" id="RHEA-COMP:17340"/>
        <dbReference type="ChEBI" id="CHEBI:33019"/>
        <dbReference type="ChEBI" id="CHEBI:61560"/>
        <dbReference type="ChEBI" id="CHEBI:173112"/>
        <dbReference type="EC" id="2.7.7.7"/>
    </reaction>
</comment>
<dbReference type="InterPro" id="IPR027417">
    <property type="entry name" value="P-loop_NTPase"/>
</dbReference>
<evidence type="ECO:0000256" key="8">
    <source>
        <dbReference type="ARBA" id="ARBA00049244"/>
    </source>
</evidence>
<keyword evidence="4 11" id="KW-0548">Nucleotidyltransferase</keyword>
<dbReference type="PANTHER" id="PTHR34388">
    <property type="entry name" value="DNA POLYMERASE III SUBUNIT DELTA"/>
    <property type="match status" value="1"/>
</dbReference>
<dbReference type="GO" id="GO:0009360">
    <property type="term" value="C:DNA polymerase III complex"/>
    <property type="evidence" value="ECO:0007669"/>
    <property type="project" value="InterPro"/>
</dbReference>
<dbReference type="InterPro" id="IPR048466">
    <property type="entry name" value="DNA_pol3_delta-like_C"/>
</dbReference>
<evidence type="ECO:0000259" key="9">
    <source>
        <dbReference type="Pfam" id="PF06144"/>
    </source>
</evidence>
<accession>A0A8J6QWD5</accession>
<gene>
    <name evidence="11" type="primary">holA</name>
    <name evidence="11" type="ORF">ICT70_02790</name>
</gene>
<evidence type="ECO:0000256" key="1">
    <source>
        <dbReference type="ARBA" id="ARBA00012417"/>
    </source>
</evidence>
<name>A0A8J6QWD5_9BACT</name>
<keyword evidence="6" id="KW-0239">DNA-directed DNA polymerase</keyword>
<protein>
    <recommendedName>
        <fullName evidence="2">DNA polymerase III subunit delta</fullName>
        <ecNumber evidence="1">2.7.7.7</ecNumber>
    </recommendedName>
</protein>
<dbReference type="Gene3D" id="3.40.50.300">
    <property type="entry name" value="P-loop containing nucleotide triphosphate hydrolases"/>
    <property type="match status" value="1"/>
</dbReference>
<evidence type="ECO:0000256" key="6">
    <source>
        <dbReference type="ARBA" id="ARBA00022932"/>
    </source>
</evidence>
<comment type="similarity">
    <text evidence="7">Belongs to the DNA polymerase HolA subunit family.</text>
</comment>
<dbReference type="NCBIfam" id="TIGR01128">
    <property type="entry name" value="holA"/>
    <property type="match status" value="1"/>
</dbReference>
<evidence type="ECO:0000256" key="5">
    <source>
        <dbReference type="ARBA" id="ARBA00022705"/>
    </source>
</evidence>
<comment type="caution">
    <text evidence="11">The sequence shown here is derived from an EMBL/GenBank/DDBJ whole genome shotgun (WGS) entry which is preliminary data.</text>
</comment>